<dbReference type="EMBL" id="VNJK01000001">
    <property type="protein sequence ID" value="TVX92719.1"/>
    <property type="molecule type" value="Genomic_DNA"/>
</dbReference>
<protein>
    <submittedName>
        <fullName evidence="7">Response regulator</fullName>
    </submittedName>
</protein>
<dbReference type="SMART" id="SM00342">
    <property type="entry name" value="HTH_ARAC"/>
    <property type="match status" value="1"/>
</dbReference>
<dbReference type="PROSITE" id="PS01124">
    <property type="entry name" value="HTH_ARAC_FAMILY_2"/>
    <property type="match status" value="1"/>
</dbReference>
<gene>
    <name evidence="7" type="ORF">FPZ44_06445</name>
</gene>
<dbReference type="SUPFAM" id="SSF46689">
    <property type="entry name" value="Homeodomain-like"/>
    <property type="match status" value="2"/>
</dbReference>
<dbReference type="Proteomes" id="UP000318102">
    <property type="component" value="Unassembled WGS sequence"/>
</dbReference>
<dbReference type="PRINTS" id="PR00032">
    <property type="entry name" value="HTHARAC"/>
</dbReference>
<dbReference type="AlphaFoldDB" id="A0A559IYL2"/>
<dbReference type="PANTHER" id="PTHR43280:SF28">
    <property type="entry name" value="HTH-TYPE TRANSCRIPTIONAL ACTIVATOR RHAS"/>
    <property type="match status" value="1"/>
</dbReference>
<dbReference type="Gene3D" id="3.40.50.2300">
    <property type="match status" value="1"/>
</dbReference>
<keyword evidence="8" id="KW-1185">Reference proteome</keyword>
<name>A0A559IYL2_9BACL</name>
<dbReference type="SMART" id="SM00448">
    <property type="entry name" value="REC"/>
    <property type="match status" value="1"/>
</dbReference>
<evidence type="ECO:0000259" key="6">
    <source>
        <dbReference type="PROSITE" id="PS50110"/>
    </source>
</evidence>
<sequence>MKALIVDDEVIIRNGLSQVIPWQELGFELLTPCQSAEEAMKMIAEEKPELVLTDIRMSGVDGLTLAGYIRECSPLTETIVYTGYDDFNYAQQAIRQGVSDYLLKTTRPDDIVRAALKARERIESRRMEQAEHAKREGSYRDQLLSRWLSGQLSVEESKHAAELLIHKTSLSSNASTAQDKGYYEVAELKVEGWGSKEESLLLFAVSNMLRDTIRCDVLRNHTRLIVVRYEASQSWVHEWERLIFMIEQQLKCKLFAGIGRATSLVEGVCHSAVGAAKATSYHIIAAKQRTMRIEEAEMRTGLPLLRHAEDEAGLIQQLKSGNASELRCWISNFVDRLTSHPQATPQSLQSYASSLFIGLQRWMERMAEDATDNVHESTWQMTMVGNAESMNREQWEREIYAALQHAMQRYIHLVSRTSQSVILKAKQYIREHADGTLTLKRVADFVHVHPHHLSERFKAETGMNYIEFVTMIRIERACELLQNTELMVSEIARIVGYEDVKYFAQLFKRYMKCTPSDYRLKA</sequence>
<evidence type="ECO:0000256" key="2">
    <source>
        <dbReference type="ARBA" id="ARBA00023125"/>
    </source>
</evidence>
<keyword evidence="1" id="KW-0805">Transcription regulation</keyword>
<dbReference type="GO" id="GO:0043565">
    <property type="term" value="F:sequence-specific DNA binding"/>
    <property type="evidence" value="ECO:0007669"/>
    <property type="project" value="InterPro"/>
</dbReference>
<dbReference type="InterPro" id="IPR018060">
    <property type="entry name" value="HTH_AraC"/>
</dbReference>
<evidence type="ECO:0000256" key="1">
    <source>
        <dbReference type="ARBA" id="ARBA00023015"/>
    </source>
</evidence>
<dbReference type="OrthoDB" id="342399at2"/>
<dbReference type="InterPro" id="IPR018062">
    <property type="entry name" value="HTH_AraC-typ_CS"/>
</dbReference>
<comment type="caution">
    <text evidence="7">The sequence shown here is derived from an EMBL/GenBank/DDBJ whole genome shotgun (WGS) entry which is preliminary data.</text>
</comment>
<dbReference type="InterPro" id="IPR020449">
    <property type="entry name" value="Tscrpt_reg_AraC-type_HTH"/>
</dbReference>
<dbReference type="RefSeq" id="WP_144988453.1">
    <property type="nucleotide sequence ID" value="NZ_VNJK01000001.1"/>
</dbReference>
<feature type="modified residue" description="4-aspartylphosphate" evidence="4">
    <location>
        <position position="54"/>
    </location>
</feature>
<keyword evidence="3" id="KW-0804">Transcription</keyword>
<keyword evidence="4" id="KW-0597">Phosphoprotein</keyword>
<dbReference type="GO" id="GO:0003700">
    <property type="term" value="F:DNA-binding transcription factor activity"/>
    <property type="evidence" value="ECO:0007669"/>
    <property type="project" value="InterPro"/>
</dbReference>
<dbReference type="PANTHER" id="PTHR43280">
    <property type="entry name" value="ARAC-FAMILY TRANSCRIPTIONAL REGULATOR"/>
    <property type="match status" value="1"/>
</dbReference>
<keyword evidence="2" id="KW-0238">DNA-binding</keyword>
<evidence type="ECO:0000313" key="7">
    <source>
        <dbReference type="EMBL" id="TVX92719.1"/>
    </source>
</evidence>
<dbReference type="PROSITE" id="PS50110">
    <property type="entry name" value="RESPONSE_REGULATORY"/>
    <property type="match status" value="1"/>
</dbReference>
<dbReference type="PROSITE" id="PS00041">
    <property type="entry name" value="HTH_ARAC_FAMILY_1"/>
    <property type="match status" value="1"/>
</dbReference>
<evidence type="ECO:0000259" key="5">
    <source>
        <dbReference type="PROSITE" id="PS01124"/>
    </source>
</evidence>
<dbReference type="GO" id="GO:0000160">
    <property type="term" value="P:phosphorelay signal transduction system"/>
    <property type="evidence" value="ECO:0007669"/>
    <property type="project" value="InterPro"/>
</dbReference>
<dbReference type="CDD" id="cd17536">
    <property type="entry name" value="REC_YesN-like"/>
    <property type="match status" value="1"/>
</dbReference>
<dbReference type="Pfam" id="PF00072">
    <property type="entry name" value="Response_reg"/>
    <property type="match status" value="1"/>
</dbReference>
<dbReference type="InterPro" id="IPR001789">
    <property type="entry name" value="Sig_transdc_resp-reg_receiver"/>
</dbReference>
<organism evidence="7 8">
    <name type="scientific">Paenibacillus agilis</name>
    <dbReference type="NCBI Taxonomy" id="3020863"/>
    <lineage>
        <taxon>Bacteria</taxon>
        <taxon>Bacillati</taxon>
        <taxon>Bacillota</taxon>
        <taxon>Bacilli</taxon>
        <taxon>Bacillales</taxon>
        <taxon>Paenibacillaceae</taxon>
        <taxon>Paenibacillus</taxon>
    </lineage>
</organism>
<accession>A0A559IYL2</accession>
<evidence type="ECO:0000256" key="3">
    <source>
        <dbReference type="ARBA" id="ARBA00023163"/>
    </source>
</evidence>
<dbReference type="InterPro" id="IPR011006">
    <property type="entry name" value="CheY-like_superfamily"/>
</dbReference>
<feature type="domain" description="HTH araC/xylS-type" evidence="5">
    <location>
        <begin position="423"/>
        <end position="521"/>
    </location>
</feature>
<reference evidence="7 8" key="1">
    <citation type="submission" date="2019-07" db="EMBL/GenBank/DDBJ databases">
        <authorList>
            <person name="Kim J."/>
        </authorList>
    </citation>
    <scope>NUCLEOTIDE SEQUENCE [LARGE SCALE GENOMIC DNA]</scope>
    <source>
        <strain evidence="7 8">N4</strain>
    </source>
</reference>
<evidence type="ECO:0000313" key="8">
    <source>
        <dbReference type="Proteomes" id="UP000318102"/>
    </source>
</evidence>
<feature type="domain" description="Response regulatory" evidence="6">
    <location>
        <begin position="2"/>
        <end position="119"/>
    </location>
</feature>
<evidence type="ECO:0000256" key="4">
    <source>
        <dbReference type="PROSITE-ProRule" id="PRU00169"/>
    </source>
</evidence>
<dbReference type="SUPFAM" id="SSF52172">
    <property type="entry name" value="CheY-like"/>
    <property type="match status" value="1"/>
</dbReference>
<dbReference type="Pfam" id="PF12833">
    <property type="entry name" value="HTH_18"/>
    <property type="match status" value="1"/>
</dbReference>
<dbReference type="InterPro" id="IPR009057">
    <property type="entry name" value="Homeodomain-like_sf"/>
</dbReference>
<dbReference type="Gene3D" id="1.10.10.60">
    <property type="entry name" value="Homeodomain-like"/>
    <property type="match status" value="2"/>
</dbReference>
<proteinExistence type="predicted"/>